<reference evidence="1 2" key="2">
    <citation type="journal article" date="2011" name="Stand. Genomic Sci.">
        <title>Complete genome sequence of Isosphaera pallida type strain (IS1B).</title>
        <authorList>
            <consortium name="US DOE Joint Genome Institute (JGI-PGF)"/>
            <person name="Goker M."/>
            <person name="Cleland D."/>
            <person name="Saunders E."/>
            <person name="Lapidus A."/>
            <person name="Nolan M."/>
            <person name="Lucas S."/>
            <person name="Hammon N."/>
            <person name="Deshpande S."/>
            <person name="Cheng J.F."/>
            <person name="Tapia R."/>
            <person name="Han C."/>
            <person name="Goodwin L."/>
            <person name="Pitluck S."/>
            <person name="Liolios K."/>
            <person name="Pagani I."/>
            <person name="Ivanova N."/>
            <person name="Mavromatis K."/>
            <person name="Pati A."/>
            <person name="Chen A."/>
            <person name="Palaniappan K."/>
            <person name="Land M."/>
            <person name="Hauser L."/>
            <person name="Chang Y.J."/>
            <person name="Jeffries C.D."/>
            <person name="Detter J.C."/>
            <person name="Beck B."/>
            <person name="Woyke T."/>
            <person name="Bristow J."/>
            <person name="Eisen J.A."/>
            <person name="Markowitz V."/>
            <person name="Hugenholtz P."/>
            <person name="Kyrpides N.C."/>
            <person name="Klenk H.P."/>
        </authorList>
    </citation>
    <scope>NUCLEOTIDE SEQUENCE [LARGE SCALE GENOMIC DNA]</scope>
    <source>
        <strain evidence="2">ATCC 43644 / DSM 9630 / IS1B</strain>
    </source>
</reference>
<name>E8R3H8_ISOPI</name>
<proteinExistence type="predicted"/>
<dbReference type="EMBL" id="CP002353">
    <property type="protein sequence ID" value="ADV61545.1"/>
    <property type="molecule type" value="Genomic_DNA"/>
</dbReference>
<dbReference type="RefSeq" id="WP_013563834.1">
    <property type="nucleotide sequence ID" value="NC_014962.1"/>
</dbReference>
<keyword evidence="2" id="KW-1185">Reference proteome</keyword>
<dbReference type="HOGENOM" id="CLU_113730_1_1_0"/>
<dbReference type="Proteomes" id="UP000008631">
    <property type="component" value="Chromosome"/>
</dbReference>
<reference key="1">
    <citation type="submission" date="2010-11" db="EMBL/GenBank/DDBJ databases">
        <title>The complete sequence of chromosome of Isophaera pallida ATCC 43644.</title>
        <authorList>
            <consortium name="US DOE Joint Genome Institute (JGI-PGF)"/>
            <person name="Lucas S."/>
            <person name="Copeland A."/>
            <person name="Lapidus A."/>
            <person name="Bruce D."/>
            <person name="Goodwin L."/>
            <person name="Pitluck S."/>
            <person name="Kyrpides N."/>
            <person name="Mavromatis K."/>
            <person name="Pagani I."/>
            <person name="Ivanova N."/>
            <person name="Saunders E."/>
            <person name="Brettin T."/>
            <person name="Detter J.C."/>
            <person name="Han C."/>
            <person name="Tapia R."/>
            <person name="Land M."/>
            <person name="Hauser L."/>
            <person name="Markowitz V."/>
            <person name="Cheng J.-F."/>
            <person name="Hugenholtz P."/>
            <person name="Woyke T."/>
            <person name="Wu D."/>
            <person name="Eisen J.A."/>
        </authorList>
    </citation>
    <scope>NUCLEOTIDE SEQUENCE</scope>
    <source>
        <strain>ATCC 43644</strain>
    </source>
</reference>
<protein>
    <recommendedName>
        <fullName evidence="3">Carboxypeptidase regulatory-like domain-containing protein</fullName>
    </recommendedName>
</protein>
<sequence length="174" mass="17955">MIASVVSLGSQTGSVAGVGRWRRLTVAGVSALATIVWVVGCGDDGFGTRYKVSGTVTYKGQPIEKGTINFYPVNPEQGRGAFGTITNGSYTLTTSGAGNDGIAPGKYKVAVDDRLVDESKTSGFSGGSAKQDDVAKAIAQAKGRIPTKYNLPETSGLTATIDGPKSDLNFDLVD</sequence>
<accession>E8R3H8</accession>
<dbReference type="AlphaFoldDB" id="E8R3H8"/>
<organism evidence="1 2">
    <name type="scientific">Isosphaera pallida (strain ATCC 43644 / DSM 9630 / IS1B)</name>
    <dbReference type="NCBI Taxonomy" id="575540"/>
    <lineage>
        <taxon>Bacteria</taxon>
        <taxon>Pseudomonadati</taxon>
        <taxon>Planctomycetota</taxon>
        <taxon>Planctomycetia</taxon>
        <taxon>Isosphaerales</taxon>
        <taxon>Isosphaeraceae</taxon>
        <taxon>Isosphaera</taxon>
    </lineage>
</organism>
<evidence type="ECO:0008006" key="3">
    <source>
        <dbReference type="Google" id="ProtNLM"/>
    </source>
</evidence>
<gene>
    <name evidence="1" type="ordered locus">Isop_0956</name>
</gene>
<evidence type="ECO:0000313" key="1">
    <source>
        <dbReference type="EMBL" id="ADV61545.1"/>
    </source>
</evidence>
<evidence type="ECO:0000313" key="2">
    <source>
        <dbReference type="Proteomes" id="UP000008631"/>
    </source>
</evidence>
<dbReference type="InParanoid" id="E8R3H8"/>
<dbReference type="KEGG" id="ipa:Isop_0956"/>